<dbReference type="InterPro" id="IPR012132">
    <property type="entry name" value="GMC_OxRdtase"/>
</dbReference>
<keyword evidence="4 5" id="KW-0274">FAD</keyword>
<dbReference type="GO" id="GO:0016614">
    <property type="term" value="F:oxidoreductase activity, acting on CH-OH group of donors"/>
    <property type="evidence" value="ECO:0007669"/>
    <property type="project" value="InterPro"/>
</dbReference>
<dbReference type="AlphaFoldDB" id="H2XUY0"/>
<evidence type="ECO:0000256" key="4">
    <source>
        <dbReference type="ARBA" id="ARBA00022827"/>
    </source>
</evidence>
<dbReference type="OMA" id="TMITELM"/>
<reference evidence="7" key="3">
    <citation type="submission" date="2025-08" db="UniProtKB">
        <authorList>
            <consortium name="Ensembl"/>
        </authorList>
    </citation>
    <scope>IDENTIFICATION</scope>
</reference>
<organism evidence="7 8">
    <name type="scientific">Ciona intestinalis</name>
    <name type="common">Transparent sea squirt</name>
    <name type="synonym">Ascidia intestinalis</name>
    <dbReference type="NCBI Taxonomy" id="7719"/>
    <lineage>
        <taxon>Eukaryota</taxon>
        <taxon>Metazoa</taxon>
        <taxon>Chordata</taxon>
        <taxon>Tunicata</taxon>
        <taxon>Ascidiacea</taxon>
        <taxon>Phlebobranchia</taxon>
        <taxon>Cionidae</taxon>
        <taxon>Ciona</taxon>
    </lineage>
</organism>
<dbReference type="PANTHER" id="PTHR11552">
    <property type="entry name" value="GLUCOSE-METHANOL-CHOLINE GMC OXIDOREDUCTASE"/>
    <property type="match status" value="1"/>
</dbReference>
<reference evidence="7" key="4">
    <citation type="submission" date="2025-09" db="UniProtKB">
        <authorList>
            <consortium name="Ensembl"/>
        </authorList>
    </citation>
    <scope>IDENTIFICATION</scope>
</reference>
<keyword evidence="8" id="KW-1185">Reference proteome</keyword>
<comment type="similarity">
    <text evidence="2 5">Belongs to the GMC oxidoreductase family.</text>
</comment>
<keyword evidence="3 5" id="KW-0285">Flavoprotein</keyword>
<evidence type="ECO:0000256" key="3">
    <source>
        <dbReference type="ARBA" id="ARBA00022630"/>
    </source>
</evidence>
<reference evidence="8" key="1">
    <citation type="journal article" date="2002" name="Science">
        <title>The draft genome of Ciona intestinalis: insights into chordate and vertebrate origins.</title>
        <authorList>
            <person name="Dehal P."/>
            <person name="Satou Y."/>
            <person name="Campbell R.K."/>
            <person name="Chapman J."/>
            <person name="Degnan B."/>
            <person name="De Tomaso A."/>
            <person name="Davidson B."/>
            <person name="Di Gregorio A."/>
            <person name="Gelpke M."/>
            <person name="Goodstein D.M."/>
            <person name="Harafuji N."/>
            <person name="Hastings K.E."/>
            <person name="Ho I."/>
            <person name="Hotta K."/>
            <person name="Huang W."/>
            <person name="Kawashima T."/>
            <person name="Lemaire P."/>
            <person name="Martinez D."/>
            <person name="Meinertzhagen I.A."/>
            <person name="Necula S."/>
            <person name="Nonaka M."/>
            <person name="Putnam N."/>
            <person name="Rash S."/>
            <person name="Saiga H."/>
            <person name="Satake M."/>
            <person name="Terry A."/>
            <person name="Yamada L."/>
            <person name="Wang H.G."/>
            <person name="Awazu S."/>
            <person name="Azumi K."/>
            <person name="Boore J."/>
            <person name="Branno M."/>
            <person name="Chin-Bow S."/>
            <person name="DeSantis R."/>
            <person name="Doyle S."/>
            <person name="Francino P."/>
            <person name="Keys D.N."/>
            <person name="Haga S."/>
            <person name="Hayashi H."/>
            <person name="Hino K."/>
            <person name="Imai K.S."/>
            <person name="Inaba K."/>
            <person name="Kano S."/>
            <person name="Kobayashi K."/>
            <person name="Kobayashi M."/>
            <person name="Lee B.I."/>
            <person name="Makabe K.W."/>
            <person name="Manohar C."/>
            <person name="Matassi G."/>
            <person name="Medina M."/>
            <person name="Mochizuki Y."/>
            <person name="Mount S."/>
            <person name="Morishita T."/>
            <person name="Miura S."/>
            <person name="Nakayama A."/>
            <person name="Nishizaka S."/>
            <person name="Nomoto H."/>
            <person name="Ohta F."/>
            <person name="Oishi K."/>
            <person name="Rigoutsos I."/>
            <person name="Sano M."/>
            <person name="Sasaki A."/>
            <person name="Sasakura Y."/>
            <person name="Shoguchi E."/>
            <person name="Shin-i T."/>
            <person name="Spagnuolo A."/>
            <person name="Stainier D."/>
            <person name="Suzuki M.M."/>
            <person name="Tassy O."/>
            <person name="Takatori N."/>
            <person name="Tokuoka M."/>
            <person name="Yagi K."/>
            <person name="Yoshizaki F."/>
            <person name="Wada S."/>
            <person name="Zhang C."/>
            <person name="Hyatt P.D."/>
            <person name="Larimer F."/>
            <person name="Detter C."/>
            <person name="Doggett N."/>
            <person name="Glavina T."/>
            <person name="Hawkins T."/>
            <person name="Richardson P."/>
            <person name="Lucas S."/>
            <person name="Kohara Y."/>
            <person name="Levine M."/>
            <person name="Satoh N."/>
            <person name="Rokhsar D.S."/>
        </authorList>
    </citation>
    <scope>NUCLEOTIDE SEQUENCE [LARGE SCALE GENOMIC DNA]</scope>
</reference>
<protein>
    <recommendedName>
        <fullName evidence="6">Glucose-methanol-choline oxidoreductase N-terminal domain-containing protein</fullName>
    </recommendedName>
</protein>
<dbReference type="PANTHER" id="PTHR11552:SF147">
    <property type="entry name" value="CHOLINE DEHYDROGENASE, MITOCHONDRIAL"/>
    <property type="match status" value="1"/>
</dbReference>
<evidence type="ECO:0000256" key="5">
    <source>
        <dbReference type="RuleBase" id="RU003968"/>
    </source>
</evidence>
<sequence>MQRSKQDWQYRTEPQKHGCGLLKDNVSLWPQGKVVGGSSCLNYFLYTRGAKDDFDSWEKSGATGWSYKDVLPYFKKSEQAMDKNMTADFHGTDGYLKTSYPYSSELGNIMLKAGEELGYDHDDYNGNDMIGSHLTQQTIYNGQRVTSASSFLRPVIKERRERLHIVGRAHVRQIV</sequence>
<feature type="domain" description="Glucose-methanol-choline oxidoreductase N-terminal" evidence="6">
    <location>
        <begin position="32"/>
        <end position="55"/>
    </location>
</feature>
<dbReference type="Ensembl" id="ENSCINT00000031326.1">
    <property type="protein sequence ID" value="ENSCINP00000033464.1"/>
    <property type="gene ID" value="ENSCING00000022944.1"/>
</dbReference>
<proteinExistence type="inferred from homology"/>
<dbReference type="Gene3D" id="3.50.50.60">
    <property type="entry name" value="FAD/NAD(P)-binding domain"/>
    <property type="match status" value="1"/>
</dbReference>
<dbReference type="Pfam" id="PF00732">
    <property type="entry name" value="GMC_oxred_N"/>
    <property type="match status" value="1"/>
</dbReference>
<evidence type="ECO:0000256" key="1">
    <source>
        <dbReference type="ARBA" id="ARBA00001974"/>
    </source>
</evidence>
<evidence type="ECO:0000313" key="8">
    <source>
        <dbReference type="Proteomes" id="UP000008144"/>
    </source>
</evidence>
<dbReference type="InterPro" id="IPR000172">
    <property type="entry name" value="GMC_OxRdtase_N"/>
</dbReference>
<dbReference type="PROSITE" id="PS00623">
    <property type="entry name" value="GMC_OXRED_1"/>
    <property type="match status" value="1"/>
</dbReference>
<dbReference type="InParanoid" id="H2XUY0"/>
<name>H2XUY0_CIOIN</name>
<dbReference type="GO" id="GO:0050660">
    <property type="term" value="F:flavin adenine dinucleotide binding"/>
    <property type="evidence" value="ECO:0007669"/>
    <property type="project" value="InterPro"/>
</dbReference>
<evidence type="ECO:0000259" key="6">
    <source>
        <dbReference type="PROSITE" id="PS00623"/>
    </source>
</evidence>
<dbReference type="STRING" id="7719.ENSCINP00000033464"/>
<reference evidence="7" key="2">
    <citation type="journal article" date="2008" name="Genome Biol.">
        <title>Improved genome assembly and evidence-based global gene model set for the chordate Ciona intestinalis: new insight into intron and operon populations.</title>
        <authorList>
            <person name="Satou Y."/>
            <person name="Mineta K."/>
            <person name="Ogasawara M."/>
            <person name="Sasakura Y."/>
            <person name="Shoguchi E."/>
            <person name="Ueno K."/>
            <person name="Yamada L."/>
            <person name="Matsumoto J."/>
            <person name="Wasserscheid J."/>
            <person name="Dewar K."/>
            <person name="Wiley G.B."/>
            <person name="Macmil S.L."/>
            <person name="Roe B.A."/>
            <person name="Zeller R.W."/>
            <person name="Hastings K.E."/>
            <person name="Lemaire P."/>
            <person name="Lindquist E."/>
            <person name="Endo T."/>
            <person name="Hotta K."/>
            <person name="Inaba K."/>
        </authorList>
    </citation>
    <scope>NUCLEOTIDE SEQUENCE [LARGE SCALE GENOMIC DNA]</scope>
    <source>
        <strain evidence="7">wild type</strain>
    </source>
</reference>
<dbReference type="HOGENOM" id="CLU_131258_0_0_1"/>
<dbReference type="SUPFAM" id="SSF51905">
    <property type="entry name" value="FAD/NAD(P)-binding domain"/>
    <property type="match status" value="1"/>
</dbReference>
<dbReference type="Proteomes" id="UP000008144">
    <property type="component" value="Chromosome 10"/>
</dbReference>
<dbReference type="InterPro" id="IPR036188">
    <property type="entry name" value="FAD/NAD-bd_sf"/>
</dbReference>
<accession>H2XUY0</accession>
<comment type="cofactor">
    <cofactor evidence="1">
        <name>FAD</name>
        <dbReference type="ChEBI" id="CHEBI:57692"/>
    </cofactor>
</comment>
<dbReference type="GeneTree" id="ENSGT00940000165117"/>
<evidence type="ECO:0000313" key="7">
    <source>
        <dbReference type="Ensembl" id="ENSCINP00000033464.1"/>
    </source>
</evidence>
<evidence type="ECO:0000256" key="2">
    <source>
        <dbReference type="ARBA" id="ARBA00010790"/>
    </source>
</evidence>
<dbReference type="EMBL" id="EAAA01000466">
    <property type="status" value="NOT_ANNOTATED_CDS"/>
    <property type="molecule type" value="Genomic_DNA"/>
</dbReference>